<dbReference type="STRING" id="1367477.N288_01045"/>
<proteinExistence type="inferred from homology"/>
<gene>
    <name evidence="4" type="ORF">N288_01045</name>
</gene>
<dbReference type="Pfam" id="PF13490">
    <property type="entry name" value="zf-HC2"/>
    <property type="match status" value="1"/>
</dbReference>
<dbReference type="Gene3D" id="1.10.10.1320">
    <property type="entry name" value="Anti-sigma factor, zinc-finger domain"/>
    <property type="match status" value="1"/>
</dbReference>
<evidence type="ECO:0000256" key="2">
    <source>
        <dbReference type="ARBA" id="ARBA00024438"/>
    </source>
</evidence>
<dbReference type="EMBL" id="CP006643">
    <property type="protein sequence ID" value="AGX02195.1"/>
    <property type="molecule type" value="Genomic_DNA"/>
</dbReference>
<evidence type="ECO:0000259" key="3">
    <source>
        <dbReference type="Pfam" id="PF13490"/>
    </source>
</evidence>
<dbReference type="InterPro" id="IPR027383">
    <property type="entry name" value="Znf_put"/>
</dbReference>
<sequence length="231" mass="26175">MPSSFAKMNSAYHFKRVRTLKCPAEIVEYMHEYLDEEISAEHEQQLREHLSSCDECRSYFHELKRAIALVQSTSHIQAPSGFTAGVMAKLPKEKKQVGFQRWFRHHPLLTAASLFLILMMGSVVSTWNKDHNFSVSKQPNLIVQNDTVIVPEGEVIKGDVIVRNGKIKIEGQVDGDVTVINGEQYMASAGQVTGDIKEVNEVFEWLWYHIKSLGKDLVNVFDEKEKEPAAG</sequence>
<dbReference type="KEGG" id="bif:N288_01045"/>
<accession>U5L4Q3</accession>
<dbReference type="AlphaFoldDB" id="U5L4Q3"/>
<comment type="similarity">
    <text evidence="1">Belongs to the zinc-associated anti-sigma factor (ZAS) superfamily. Anti-sigma-W factor family.</text>
</comment>
<dbReference type="PATRIC" id="fig|1367477.3.peg.161"/>
<dbReference type="Proteomes" id="UP000017805">
    <property type="component" value="Chromosome"/>
</dbReference>
<evidence type="ECO:0000313" key="4">
    <source>
        <dbReference type="EMBL" id="AGX02195.1"/>
    </source>
</evidence>
<protein>
    <recommendedName>
        <fullName evidence="2">Anti-sigma-W factor RsiW</fullName>
    </recommendedName>
</protein>
<dbReference type="InterPro" id="IPR041916">
    <property type="entry name" value="Anti_sigma_zinc_sf"/>
</dbReference>
<dbReference type="HOGENOM" id="CLU_1347302_0_0_9"/>
<feature type="domain" description="Putative zinc-finger" evidence="3">
    <location>
        <begin position="24"/>
        <end position="57"/>
    </location>
</feature>
<name>U5L4Q3_9BACI</name>
<evidence type="ECO:0000313" key="5">
    <source>
        <dbReference type="Proteomes" id="UP000017805"/>
    </source>
</evidence>
<evidence type="ECO:0000256" key="1">
    <source>
        <dbReference type="ARBA" id="ARBA00024353"/>
    </source>
</evidence>
<keyword evidence="5" id="KW-1185">Reference proteome</keyword>
<organism evidence="4 5">
    <name type="scientific">Bacillus infantis NRRL B-14911</name>
    <dbReference type="NCBI Taxonomy" id="1367477"/>
    <lineage>
        <taxon>Bacteria</taxon>
        <taxon>Bacillati</taxon>
        <taxon>Bacillota</taxon>
        <taxon>Bacilli</taxon>
        <taxon>Bacillales</taxon>
        <taxon>Bacillaceae</taxon>
        <taxon>Bacillus</taxon>
    </lineage>
</organism>
<reference evidence="4 5" key="1">
    <citation type="submission" date="2013-07" db="EMBL/GenBank/DDBJ databases">
        <title>Complete genome sequence of Bacillus infantis NRRL B-14911 that has potential to induce cardiac disease by antigenic mimicry.</title>
        <authorList>
            <person name="Massilamany C."/>
            <person name="Smith T.P.L."/>
            <person name="Loy J.D."/>
            <person name="Barletta R."/>
            <person name="Reddy J."/>
        </authorList>
    </citation>
    <scope>NUCLEOTIDE SEQUENCE [LARGE SCALE GENOMIC DNA]</scope>
    <source>
        <strain evidence="4 5">NRRL B-14911</strain>
    </source>
</reference>